<evidence type="ECO:0000313" key="3">
    <source>
        <dbReference type="EMBL" id="WZW97549.1"/>
    </source>
</evidence>
<organism evidence="3 4">
    <name type="scientific">Propioniciclava soli</name>
    <dbReference type="NCBI Taxonomy" id="2775081"/>
    <lineage>
        <taxon>Bacteria</taxon>
        <taxon>Bacillati</taxon>
        <taxon>Actinomycetota</taxon>
        <taxon>Actinomycetes</taxon>
        <taxon>Propionibacteriales</taxon>
        <taxon>Propionibacteriaceae</taxon>
        <taxon>Propioniciclava</taxon>
    </lineage>
</organism>
<accession>A0ABZ3C432</accession>
<name>A0ABZ3C432_9ACTN</name>
<feature type="region of interest" description="Disordered" evidence="1">
    <location>
        <begin position="163"/>
        <end position="227"/>
    </location>
</feature>
<reference evidence="3 4" key="1">
    <citation type="journal article" date="2023" name="Environ Microbiome">
        <title>A coral-associated actinobacterium mitigates coral bleaching under heat stress.</title>
        <authorList>
            <person name="Li J."/>
            <person name="Zou Y."/>
            <person name="Li Q."/>
            <person name="Zhang J."/>
            <person name="Bourne D.G."/>
            <person name="Lyu Y."/>
            <person name="Liu C."/>
            <person name="Zhang S."/>
        </authorList>
    </citation>
    <scope>NUCLEOTIDE SEQUENCE [LARGE SCALE GENOMIC DNA]</scope>
    <source>
        <strain evidence="3 4">SCSIO 13291</strain>
    </source>
</reference>
<gene>
    <name evidence="3" type="ORF">PCC79_11625</name>
</gene>
<keyword evidence="2" id="KW-1133">Transmembrane helix</keyword>
<feature type="transmembrane region" description="Helical" evidence="2">
    <location>
        <begin position="81"/>
        <end position="105"/>
    </location>
</feature>
<feature type="transmembrane region" description="Helical" evidence="2">
    <location>
        <begin position="53"/>
        <end position="72"/>
    </location>
</feature>
<dbReference type="RefSeq" id="WP_342371913.1">
    <property type="nucleotide sequence ID" value="NZ_CP115965.1"/>
</dbReference>
<proteinExistence type="predicted"/>
<keyword evidence="2" id="KW-0472">Membrane</keyword>
<feature type="compositionally biased region" description="Low complexity" evidence="1">
    <location>
        <begin position="186"/>
        <end position="199"/>
    </location>
</feature>
<evidence type="ECO:0000256" key="1">
    <source>
        <dbReference type="SAM" id="MobiDB-lite"/>
    </source>
</evidence>
<feature type="transmembrane region" description="Helical" evidence="2">
    <location>
        <begin position="12"/>
        <end position="33"/>
    </location>
</feature>
<evidence type="ECO:0008006" key="5">
    <source>
        <dbReference type="Google" id="ProtNLM"/>
    </source>
</evidence>
<keyword evidence="2" id="KW-0812">Transmembrane</keyword>
<keyword evidence="4" id="KW-1185">Reference proteome</keyword>
<evidence type="ECO:0000313" key="4">
    <source>
        <dbReference type="Proteomes" id="UP001434337"/>
    </source>
</evidence>
<dbReference type="Proteomes" id="UP001434337">
    <property type="component" value="Chromosome"/>
</dbReference>
<protein>
    <recommendedName>
        <fullName evidence="5">Transmembrane protein</fullName>
    </recommendedName>
</protein>
<sequence>MVDNLRRLREPAAWVVLAVTAASIVLALVRFGVAVSLGEPFTPAAQTVALDAMNLTLVVVVVGLAWACVFVAPPTPRARRVVLVSAVIVTLGTLLTLAGAVAAVVSAVGGALGVVLELVGGLLDIILKGVGAVTLWLVHRGLRGGRIGVAAVEPAPAVAAVEAAPEPPRAPTTWTPDAAAGSVWTSASDAAAGAPASGFGRQGDQAGWHPVARPADPDDTDSPPNRL</sequence>
<evidence type="ECO:0000256" key="2">
    <source>
        <dbReference type="SAM" id="Phobius"/>
    </source>
</evidence>
<feature type="transmembrane region" description="Helical" evidence="2">
    <location>
        <begin position="111"/>
        <end position="138"/>
    </location>
</feature>
<dbReference type="EMBL" id="CP115965">
    <property type="protein sequence ID" value="WZW97549.1"/>
    <property type="molecule type" value="Genomic_DNA"/>
</dbReference>